<dbReference type="Gene3D" id="3.40.1440.10">
    <property type="entry name" value="GIY-YIG endonuclease"/>
    <property type="match status" value="1"/>
</dbReference>
<evidence type="ECO:0000313" key="3">
    <source>
        <dbReference type="EMBL" id="OGG26782.1"/>
    </source>
</evidence>
<name>A0A1F6AQK4_9BACT</name>
<accession>A0A1F6AQK4</accession>
<comment type="caution">
    <text evidence="3">The sequence shown here is derived from an EMBL/GenBank/DDBJ whole genome shotgun (WGS) entry which is preliminary data.</text>
</comment>
<dbReference type="PROSITE" id="PS50164">
    <property type="entry name" value="GIY_YIG"/>
    <property type="match status" value="1"/>
</dbReference>
<proteinExistence type="inferred from homology"/>
<reference evidence="3 4" key="1">
    <citation type="journal article" date="2016" name="Nat. Commun.">
        <title>Thousands of microbial genomes shed light on interconnected biogeochemical processes in an aquifer system.</title>
        <authorList>
            <person name="Anantharaman K."/>
            <person name="Brown C.T."/>
            <person name="Hug L.A."/>
            <person name="Sharon I."/>
            <person name="Castelle C.J."/>
            <person name="Probst A.J."/>
            <person name="Thomas B.C."/>
            <person name="Singh A."/>
            <person name="Wilkins M.J."/>
            <person name="Karaoz U."/>
            <person name="Brodie E.L."/>
            <person name="Williams K.H."/>
            <person name="Hubbard S.S."/>
            <person name="Banfield J.F."/>
        </authorList>
    </citation>
    <scope>NUCLEOTIDE SEQUENCE [LARGE SCALE GENOMIC DNA]</scope>
</reference>
<organism evidence="3 4">
    <name type="scientific">Candidatus Gottesmanbacteria bacterium RIFCSPLOWO2_01_FULL_39_12b</name>
    <dbReference type="NCBI Taxonomy" id="1798388"/>
    <lineage>
        <taxon>Bacteria</taxon>
        <taxon>Candidatus Gottesmaniibacteriota</taxon>
    </lineage>
</organism>
<dbReference type="EMBL" id="MFJR01000007">
    <property type="protein sequence ID" value="OGG26782.1"/>
    <property type="molecule type" value="Genomic_DNA"/>
</dbReference>
<evidence type="ECO:0000313" key="4">
    <source>
        <dbReference type="Proteomes" id="UP000176609"/>
    </source>
</evidence>
<gene>
    <name evidence="3" type="ORF">A2960_01255</name>
</gene>
<dbReference type="InterPro" id="IPR035901">
    <property type="entry name" value="GIY-YIG_endonuc_sf"/>
</dbReference>
<evidence type="ECO:0000259" key="2">
    <source>
        <dbReference type="PROSITE" id="PS50164"/>
    </source>
</evidence>
<sequence>MYFVYVLRSRKDNKFYVGYSHNPKERLAYHNQGMVEATKYRRPFEIIYLEGYINQQDATSREKFFKTGWGRTHLKKVLKHYFTKDR</sequence>
<dbReference type="InterPro" id="IPR000305">
    <property type="entry name" value="GIY-YIG_endonuc"/>
</dbReference>
<dbReference type="SUPFAM" id="SSF82771">
    <property type="entry name" value="GIY-YIG endonuclease"/>
    <property type="match status" value="1"/>
</dbReference>
<dbReference type="Proteomes" id="UP000176609">
    <property type="component" value="Unassembled WGS sequence"/>
</dbReference>
<feature type="domain" description="GIY-YIG" evidence="2">
    <location>
        <begin position="1"/>
        <end position="75"/>
    </location>
</feature>
<dbReference type="AlphaFoldDB" id="A0A1F6AQK4"/>
<evidence type="ECO:0000256" key="1">
    <source>
        <dbReference type="ARBA" id="ARBA00007435"/>
    </source>
</evidence>
<dbReference type="Pfam" id="PF01541">
    <property type="entry name" value="GIY-YIG"/>
    <property type="match status" value="1"/>
</dbReference>
<dbReference type="SMART" id="SM00465">
    <property type="entry name" value="GIYc"/>
    <property type="match status" value="1"/>
</dbReference>
<dbReference type="PANTHER" id="PTHR34477">
    <property type="entry name" value="UPF0213 PROTEIN YHBQ"/>
    <property type="match status" value="1"/>
</dbReference>
<dbReference type="PANTHER" id="PTHR34477:SF1">
    <property type="entry name" value="UPF0213 PROTEIN YHBQ"/>
    <property type="match status" value="1"/>
</dbReference>
<dbReference type="InterPro" id="IPR050190">
    <property type="entry name" value="UPF0213_domain"/>
</dbReference>
<protein>
    <submittedName>
        <fullName evidence="3">Excinuclease ABC subunit C</fullName>
    </submittedName>
</protein>
<dbReference type="CDD" id="cd10449">
    <property type="entry name" value="GIY-YIG_SLX1_like"/>
    <property type="match status" value="1"/>
</dbReference>
<comment type="similarity">
    <text evidence="1">Belongs to the UPF0213 family.</text>
</comment>